<evidence type="ECO:0000256" key="8">
    <source>
        <dbReference type="ARBA" id="ARBA00024975"/>
    </source>
</evidence>
<evidence type="ECO:0000256" key="2">
    <source>
        <dbReference type="ARBA" id="ARBA00019884"/>
    </source>
</evidence>
<keyword evidence="9" id="KW-0509">mRNA transport</keyword>
<evidence type="ECO:0000256" key="3">
    <source>
        <dbReference type="ARBA" id="ARBA00022448"/>
    </source>
</evidence>
<comment type="subcellular location">
    <subcellularLocation>
        <location evidence="9">Endoplasmic reticulum membrane</location>
        <topology evidence="9">Peripheral membrane protein</topology>
    </subcellularLocation>
</comment>
<dbReference type="InterPro" id="IPR031398">
    <property type="entry name" value="She3"/>
</dbReference>
<evidence type="ECO:0000256" key="5">
    <source>
        <dbReference type="ARBA" id="ARBA00022884"/>
    </source>
</evidence>
<dbReference type="Proteomes" id="UP000663699">
    <property type="component" value="Chromosome 2"/>
</dbReference>
<feature type="coiled-coil region" evidence="9">
    <location>
        <begin position="107"/>
        <end position="300"/>
    </location>
</feature>
<keyword evidence="5 9" id="KW-0694">RNA-binding</keyword>
<dbReference type="GO" id="GO:0051028">
    <property type="term" value="P:mRNA transport"/>
    <property type="evidence" value="ECO:0007669"/>
    <property type="project" value="UniProtKB-UniRule"/>
</dbReference>
<keyword evidence="4 9" id="KW-0256">Endoplasmic reticulum</keyword>
<evidence type="ECO:0000256" key="6">
    <source>
        <dbReference type="ARBA" id="ARBA00023054"/>
    </source>
</evidence>
<dbReference type="EMBL" id="CP054533">
    <property type="protein sequence ID" value="QSL64397.1"/>
    <property type="molecule type" value="Genomic_DNA"/>
</dbReference>
<comment type="similarity">
    <text evidence="1 9">Belongs to the SHE3 family.</text>
</comment>
<organism evidence="10 11">
    <name type="scientific">Pneumocystis wakefieldiae</name>
    <dbReference type="NCBI Taxonomy" id="38082"/>
    <lineage>
        <taxon>Eukaryota</taxon>
        <taxon>Fungi</taxon>
        <taxon>Dikarya</taxon>
        <taxon>Ascomycota</taxon>
        <taxon>Taphrinomycotina</taxon>
        <taxon>Pneumocystomycetes</taxon>
        <taxon>Pneumocystaceae</taxon>
        <taxon>Pneumocystis</taxon>
    </lineage>
</organism>
<dbReference type="GO" id="GO:0005789">
    <property type="term" value="C:endoplasmic reticulum membrane"/>
    <property type="evidence" value="ECO:0007669"/>
    <property type="project" value="UniProtKB-SubCell"/>
</dbReference>
<comment type="function">
    <text evidence="8">RNA-binding protein that binds specific mRNAs including the ASH1 mRNA, coding for a repressor of the HO endonuclease. Part of the mRNA localization machinery that restricts accumulation of certain proteins to the bud and in the daughter cell. Required for the delivery of cortical endoplasmic reticulum into the emerging bud.</text>
</comment>
<keyword evidence="3 9" id="KW-0813">Transport</keyword>
<keyword evidence="7 9" id="KW-0472">Membrane</keyword>
<dbReference type="GO" id="GO:0003723">
    <property type="term" value="F:RNA binding"/>
    <property type="evidence" value="ECO:0007669"/>
    <property type="project" value="UniProtKB-KW"/>
</dbReference>
<evidence type="ECO:0000256" key="7">
    <source>
        <dbReference type="ARBA" id="ARBA00023136"/>
    </source>
</evidence>
<name>A0A899G758_9ASCO</name>
<proteinExistence type="inferred from homology"/>
<evidence type="ECO:0000256" key="9">
    <source>
        <dbReference type="RuleBase" id="RU362142"/>
    </source>
</evidence>
<dbReference type="GO" id="GO:0048309">
    <property type="term" value="P:endoplasmic reticulum inheritance"/>
    <property type="evidence" value="ECO:0007669"/>
    <property type="project" value="InterPro"/>
</dbReference>
<evidence type="ECO:0000256" key="1">
    <source>
        <dbReference type="ARBA" id="ARBA00008123"/>
    </source>
</evidence>
<dbReference type="AlphaFoldDB" id="A0A899G758"/>
<protein>
    <recommendedName>
        <fullName evidence="2 9">SWI5-dependent HO expression protein 3</fullName>
    </recommendedName>
</protein>
<evidence type="ECO:0000313" key="10">
    <source>
        <dbReference type="EMBL" id="QSL64397.1"/>
    </source>
</evidence>
<keyword evidence="11" id="KW-1185">Reference proteome</keyword>
<accession>A0A899G758</accession>
<evidence type="ECO:0000313" key="11">
    <source>
        <dbReference type="Proteomes" id="UP000663699"/>
    </source>
</evidence>
<reference evidence="10" key="1">
    <citation type="submission" date="2020-06" db="EMBL/GenBank/DDBJ databases">
        <title>Genomes of multiple members of Pneumocystis genus reveal paths to human pathogen Pneumocystis jirovecii.</title>
        <authorList>
            <person name="Cisse O.H."/>
            <person name="Ma L."/>
            <person name="Dekker J."/>
            <person name="Khil P."/>
            <person name="Jo J."/>
            <person name="Brenchley J."/>
            <person name="Blair R."/>
            <person name="Pahar B."/>
            <person name="Chabe M."/>
            <person name="Van Rompay K.A."/>
            <person name="Keesler R."/>
            <person name="Sukura A."/>
            <person name="Hirsch V."/>
            <person name="Kutty G."/>
            <person name="Liu Y."/>
            <person name="Peng L."/>
            <person name="Chen J."/>
            <person name="Song J."/>
            <person name="Weissenbacher-Lang C."/>
            <person name="Xu J."/>
            <person name="Upham N.S."/>
            <person name="Stajich J.E."/>
            <person name="Cuomo C.A."/>
            <person name="Cushion M.T."/>
            <person name="Kovacs J.A."/>
        </authorList>
    </citation>
    <scope>NUCLEOTIDE SEQUENCE</scope>
    <source>
        <strain evidence="10">2A</strain>
    </source>
</reference>
<keyword evidence="6 9" id="KW-0175">Coiled coil</keyword>
<gene>
    <name evidence="9" type="primary">SHE3</name>
    <name evidence="10" type="ORF">MERGE_001698</name>
</gene>
<sequence length="311" mass="36767">MAGDEGILRSQLHSLRHEIAGTSAELQRLENLTRSVHEETGLEEESVYEKSTPKQQIWMGTSRVIESLQKEIDTLKMSRNAAITSCESEKRAREALLKQYVGIKEIVERLQVENENFSSILARKERTFKEGMERRKELEMRLEKLEKRNMQLEDECNGDRKRIREMNDEIIRKVSQLYKAEKEYDALGKEITVLEKKYRVELECLSNRVNILQKQREEDGKHIRRFEEEIKQLSSENIAEREMIQKIQKQLEASQEQYVSHFQEILDALRKRVESSEKENEKNIDQANEVLKELNTLNNRIRLVNIHGLNR</sequence>
<dbReference type="Pfam" id="PF17078">
    <property type="entry name" value="SHE3"/>
    <property type="match status" value="1"/>
</dbReference>
<dbReference type="OrthoDB" id="6088208at2759"/>
<evidence type="ECO:0000256" key="4">
    <source>
        <dbReference type="ARBA" id="ARBA00022824"/>
    </source>
</evidence>